<keyword evidence="4" id="KW-1185">Reference proteome</keyword>
<dbReference type="Proteomes" id="UP001500124">
    <property type="component" value="Unassembled WGS sequence"/>
</dbReference>
<gene>
    <name evidence="3" type="ORF">GCM10023336_77510</name>
</gene>
<comment type="caution">
    <text evidence="3">The sequence shown here is derived from an EMBL/GenBank/DDBJ whole genome shotgun (WGS) entry which is preliminary data.</text>
</comment>
<reference evidence="4" key="1">
    <citation type="journal article" date="2019" name="Int. J. Syst. Evol. Microbiol.">
        <title>The Global Catalogue of Microorganisms (GCM) 10K type strain sequencing project: providing services to taxonomists for standard genome sequencing and annotation.</title>
        <authorList>
            <consortium name="The Broad Institute Genomics Platform"/>
            <consortium name="The Broad Institute Genome Sequencing Center for Infectious Disease"/>
            <person name="Wu L."/>
            <person name="Ma J."/>
        </authorList>
    </citation>
    <scope>NUCLEOTIDE SEQUENCE [LARGE SCALE GENOMIC DNA]</scope>
    <source>
        <strain evidence="4">JCM 18410</strain>
    </source>
</reference>
<evidence type="ECO:0000256" key="2">
    <source>
        <dbReference type="SAM" id="Phobius"/>
    </source>
</evidence>
<name>A0ABP9LTP1_9ACTN</name>
<protein>
    <submittedName>
        <fullName evidence="3">Uncharacterized protein</fullName>
    </submittedName>
</protein>
<feature type="transmembrane region" description="Helical" evidence="2">
    <location>
        <begin position="62"/>
        <end position="85"/>
    </location>
</feature>
<evidence type="ECO:0000256" key="1">
    <source>
        <dbReference type="SAM" id="MobiDB-lite"/>
    </source>
</evidence>
<keyword evidence="2" id="KW-0472">Membrane</keyword>
<keyword evidence="2" id="KW-1133">Transmembrane helix</keyword>
<organism evidence="3 4">
    <name type="scientific">Streptomyces similanensis</name>
    <dbReference type="NCBI Taxonomy" id="1274988"/>
    <lineage>
        <taxon>Bacteria</taxon>
        <taxon>Bacillati</taxon>
        <taxon>Actinomycetota</taxon>
        <taxon>Actinomycetes</taxon>
        <taxon>Kitasatosporales</taxon>
        <taxon>Streptomycetaceae</taxon>
        <taxon>Streptomyces</taxon>
    </lineage>
</organism>
<proteinExistence type="predicted"/>
<accession>A0ABP9LTP1</accession>
<keyword evidence="2" id="KW-0812">Transmembrane</keyword>
<evidence type="ECO:0000313" key="4">
    <source>
        <dbReference type="Proteomes" id="UP001500124"/>
    </source>
</evidence>
<dbReference type="EMBL" id="BAABKC010000149">
    <property type="protein sequence ID" value="GAA5082565.1"/>
    <property type="molecule type" value="Genomic_DNA"/>
</dbReference>
<sequence length="107" mass="10814">MACQLSRAQSPADGVAGRAEPAHSAGEIPYTTQWDAISRSPASTVPAAAYPTSPPAAYGTPLASGVAALLLQVVYAALCSVVLFGSSGGGADPCRHLNRVDGKDSTW</sequence>
<evidence type="ECO:0000313" key="3">
    <source>
        <dbReference type="EMBL" id="GAA5082565.1"/>
    </source>
</evidence>
<feature type="region of interest" description="Disordered" evidence="1">
    <location>
        <begin position="1"/>
        <end position="26"/>
    </location>
</feature>